<dbReference type="AlphaFoldDB" id="A0A382W898"/>
<evidence type="ECO:0000256" key="3">
    <source>
        <dbReference type="ARBA" id="ARBA00022723"/>
    </source>
</evidence>
<evidence type="ECO:0000256" key="2">
    <source>
        <dbReference type="ARBA" id="ARBA00022679"/>
    </source>
</evidence>
<dbReference type="PANTHER" id="PTHR46015:SF1">
    <property type="entry name" value="HOMOCYSTEINE S-METHYLTRANSFERASE-LIKE ISOFORM 1"/>
    <property type="match status" value="1"/>
</dbReference>
<keyword evidence="1" id="KW-0489">Methyltransferase</keyword>
<name>A0A382W898_9ZZZZ</name>
<dbReference type="EMBL" id="UINC01157738">
    <property type="protein sequence ID" value="SVD54894.1"/>
    <property type="molecule type" value="Genomic_DNA"/>
</dbReference>
<dbReference type="PROSITE" id="PS50970">
    <property type="entry name" value="HCY"/>
    <property type="match status" value="1"/>
</dbReference>
<evidence type="ECO:0000313" key="6">
    <source>
        <dbReference type="EMBL" id="SVD54894.1"/>
    </source>
</evidence>
<feature type="domain" description="Hcy-binding" evidence="5">
    <location>
        <begin position="6"/>
        <end position="173"/>
    </location>
</feature>
<feature type="non-terminal residue" evidence="6">
    <location>
        <position position="173"/>
    </location>
</feature>
<evidence type="ECO:0000259" key="5">
    <source>
        <dbReference type="PROSITE" id="PS50970"/>
    </source>
</evidence>
<organism evidence="6">
    <name type="scientific">marine metagenome</name>
    <dbReference type="NCBI Taxonomy" id="408172"/>
    <lineage>
        <taxon>unclassified sequences</taxon>
        <taxon>metagenomes</taxon>
        <taxon>ecological metagenomes</taxon>
    </lineage>
</organism>
<accession>A0A382W898</accession>
<dbReference type="GO" id="GO:0008898">
    <property type="term" value="F:S-adenosylmethionine-homocysteine S-methyltransferase activity"/>
    <property type="evidence" value="ECO:0007669"/>
    <property type="project" value="TreeGrafter"/>
</dbReference>
<dbReference type="SUPFAM" id="SSF82282">
    <property type="entry name" value="Homocysteine S-methyltransferase"/>
    <property type="match status" value="1"/>
</dbReference>
<dbReference type="GO" id="GO:0009086">
    <property type="term" value="P:methionine biosynthetic process"/>
    <property type="evidence" value="ECO:0007669"/>
    <property type="project" value="TreeGrafter"/>
</dbReference>
<dbReference type="InterPro" id="IPR036589">
    <property type="entry name" value="HCY_dom_sf"/>
</dbReference>
<keyword evidence="2" id="KW-0808">Transferase</keyword>
<dbReference type="Pfam" id="PF02574">
    <property type="entry name" value="S-methyl_trans"/>
    <property type="match status" value="1"/>
</dbReference>
<dbReference type="InterPro" id="IPR051486">
    <property type="entry name" value="Hcy_S-methyltransferase"/>
</dbReference>
<dbReference type="GO" id="GO:0046872">
    <property type="term" value="F:metal ion binding"/>
    <property type="evidence" value="ECO:0007669"/>
    <property type="project" value="UniProtKB-KW"/>
</dbReference>
<dbReference type="Gene3D" id="3.20.20.330">
    <property type="entry name" value="Homocysteine-binding-like domain"/>
    <property type="match status" value="1"/>
</dbReference>
<protein>
    <recommendedName>
        <fullName evidence="5">Hcy-binding domain-containing protein</fullName>
    </recommendedName>
</protein>
<proteinExistence type="predicted"/>
<dbReference type="InterPro" id="IPR003726">
    <property type="entry name" value="HCY_dom"/>
</dbReference>
<sequence length="173" mass="18899">MTQPGNPFIAFTSHQGVVVLDGGVATTLEVLGYDLNDELWSAKILLENPEAVRRVHTNFLYAGADCITTCTYQASIPGFVAHGLSEDEGVGTLDQAVELATRARDAFWSNTKNRNSRLRPLVAAGIGPYGAHRADGSEYTGNYDVGYDDLYAFHERRWMILADSPVDLLACET</sequence>
<evidence type="ECO:0000256" key="1">
    <source>
        <dbReference type="ARBA" id="ARBA00022603"/>
    </source>
</evidence>
<gene>
    <name evidence="6" type="ORF">METZ01_LOCUS407748</name>
</gene>
<dbReference type="PANTHER" id="PTHR46015">
    <property type="entry name" value="ZGC:172121"/>
    <property type="match status" value="1"/>
</dbReference>
<reference evidence="6" key="1">
    <citation type="submission" date="2018-05" db="EMBL/GenBank/DDBJ databases">
        <authorList>
            <person name="Lanie J.A."/>
            <person name="Ng W.-L."/>
            <person name="Kazmierczak K.M."/>
            <person name="Andrzejewski T.M."/>
            <person name="Davidsen T.M."/>
            <person name="Wayne K.J."/>
            <person name="Tettelin H."/>
            <person name="Glass J.I."/>
            <person name="Rusch D."/>
            <person name="Podicherti R."/>
            <person name="Tsui H.-C.T."/>
            <person name="Winkler M.E."/>
        </authorList>
    </citation>
    <scope>NUCLEOTIDE SEQUENCE</scope>
</reference>
<keyword evidence="3" id="KW-0479">Metal-binding</keyword>
<dbReference type="GO" id="GO:0032259">
    <property type="term" value="P:methylation"/>
    <property type="evidence" value="ECO:0007669"/>
    <property type="project" value="UniProtKB-KW"/>
</dbReference>
<dbReference type="GO" id="GO:0033528">
    <property type="term" value="P:S-methylmethionine cycle"/>
    <property type="evidence" value="ECO:0007669"/>
    <property type="project" value="TreeGrafter"/>
</dbReference>
<evidence type="ECO:0000256" key="4">
    <source>
        <dbReference type="ARBA" id="ARBA00022833"/>
    </source>
</evidence>
<keyword evidence="4" id="KW-0862">Zinc</keyword>